<keyword evidence="3" id="KW-1185">Reference proteome</keyword>
<proteinExistence type="predicted"/>
<organism evidence="2 3">
    <name type="scientific">Cutaneotrichosporon oleaginosum</name>
    <dbReference type="NCBI Taxonomy" id="879819"/>
    <lineage>
        <taxon>Eukaryota</taxon>
        <taxon>Fungi</taxon>
        <taxon>Dikarya</taxon>
        <taxon>Basidiomycota</taxon>
        <taxon>Agaricomycotina</taxon>
        <taxon>Tremellomycetes</taxon>
        <taxon>Trichosporonales</taxon>
        <taxon>Trichosporonaceae</taxon>
        <taxon>Cutaneotrichosporon</taxon>
    </lineage>
</organism>
<protein>
    <submittedName>
        <fullName evidence="2">Uncharacterized protein</fullName>
    </submittedName>
</protein>
<accession>A0A0J1AZ64</accession>
<dbReference type="RefSeq" id="XP_018277120.1">
    <property type="nucleotide sequence ID" value="XM_018419547.1"/>
</dbReference>
<feature type="compositionally biased region" description="Basic and acidic residues" evidence="1">
    <location>
        <begin position="51"/>
        <end position="60"/>
    </location>
</feature>
<feature type="region of interest" description="Disordered" evidence="1">
    <location>
        <begin position="31"/>
        <end position="73"/>
    </location>
</feature>
<reference evidence="2 3" key="1">
    <citation type="submission" date="2015-03" db="EMBL/GenBank/DDBJ databases">
        <title>Genomics and transcriptomics of the oil-accumulating basidiomycete yeast T. oleaginosus allow insights into substrate utilization and the diverse evolutionary trajectories of mating systems in fungi.</title>
        <authorList>
            <consortium name="DOE Joint Genome Institute"/>
            <person name="Kourist R."/>
            <person name="Kracht O."/>
            <person name="Bracharz F."/>
            <person name="Lipzen A."/>
            <person name="Nolan M."/>
            <person name="Ohm R."/>
            <person name="Grigoriev I."/>
            <person name="Sun S."/>
            <person name="Heitman J."/>
            <person name="Bruck T."/>
            <person name="Nowrousian M."/>
        </authorList>
    </citation>
    <scope>NUCLEOTIDE SEQUENCE [LARGE SCALE GENOMIC DNA]</scope>
    <source>
        <strain evidence="2 3">IBC0246</strain>
    </source>
</reference>
<evidence type="ECO:0000313" key="2">
    <source>
        <dbReference type="EMBL" id="KLT40629.1"/>
    </source>
</evidence>
<evidence type="ECO:0000256" key="1">
    <source>
        <dbReference type="SAM" id="MobiDB-lite"/>
    </source>
</evidence>
<dbReference type="GeneID" id="28980150"/>
<evidence type="ECO:0000313" key="3">
    <source>
        <dbReference type="Proteomes" id="UP000053611"/>
    </source>
</evidence>
<dbReference type="Proteomes" id="UP000053611">
    <property type="component" value="Unassembled WGS sequence"/>
</dbReference>
<dbReference type="AlphaFoldDB" id="A0A0J1AZ64"/>
<sequence length="193" mass="21295">MASHMPQHYPSVSLRCCTHLSHISPPSLLDPVPYPLPPRHESRPGRAAAHRGVDRPLLQDHRRRGPRRVPGAVRSGCDLQRAWRAAGTRPDPEGARVELQTPRREPGAPLVPHLVSAAGRRLRDRRQRLYARGGRAVRQCAVYCAHDVQRRDRGRGAQDERLLCLGSLSAGGGLYRLAGCREVGADGARGLLY</sequence>
<gene>
    <name evidence="2" type="ORF">CC85DRAFT_144654</name>
</gene>
<name>A0A0J1AZ64_9TREE</name>
<dbReference type="EMBL" id="KQ087231">
    <property type="protein sequence ID" value="KLT40629.1"/>
    <property type="molecule type" value="Genomic_DNA"/>
</dbReference>